<keyword evidence="2" id="KW-1185">Reference proteome</keyword>
<reference evidence="1" key="1">
    <citation type="submission" date="2022-04" db="EMBL/GenBank/DDBJ databases">
        <title>Roseomonas acroporae sp. nov., isolated from coral Acropora digitifera.</title>
        <authorList>
            <person name="Sun H."/>
        </authorList>
    </citation>
    <scope>NUCLEOTIDE SEQUENCE</scope>
    <source>
        <strain evidence="1">NAR14</strain>
    </source>
</reference>
<feature type="non-terminal residue" evidence="1">
    <location>
        <position position="1"/>
    </location>
</feature>
<dbReference type="AlphaFoldDB" id="A0A9X1YLP8"/>
<sequence length="68" mass="7303">VSKRVQYRRKPRQRAPLPAAPRLLLMPGLMNADGEPRAAVAMPGCPIPTLYPTVAAALAALRTLEAAR</sequence>
<comment type="caution">
    <text evidence="1">The sequence shown here is derived from an EMBL/GenBank/DDBJ whole genome shotgun (WGS) entry which is preliminary data.</text>
</comment>
<gene>
    <name evidence="1" type="ORF">M0638_28195</name>
</gene>
<protein>
    <submittedName>
        <fullName evidence="1">Uncharacterized protein</fullName>
    </submittedName>
</protein>
<dbReference type="EMBL" id="JALPRX010000231">
    <property type="protein sequence ID" value="MCK8788236.1"/>
    <property type="molecule type" value="Genomic_DNA"/>
</dbReference>
<proteinExistence type="predicted"/>
<organism evidence="1 2">
    <name type="scientific">Roseomonas acroporae</name>
    <dbReference type="NCBI Taxonomy" id="2937791"/>
    <lineage>
        <taxon>Bacteria</taxon>
        <taxon>Pseudomonadati</taxon>
        <taxon>Pseudomonadota</taxon>
        <taxon>Alphaproteobacteria</taxon>
        <taxon>Acetobacterales</taxon>
        <taxon>Roseomonadaceae</taxon>
        <taxon>Roseomonas</taxon>
    </lineage>
</organism>
<evidence type="ECO:0000313" key="2">
    <source>
        <dbReference type="Proteomes" id="UP001139516"/>
    </source>
</evidence>
<evidence type="ECO:0000313" key="1">
    <source>
        <dbReference type="EMBL" id="MCK8788236.1"/>
    </source>
</evidence>
<dbReference type="Proteomes" id="UP001139516">
    <property type="component" value="Unassembled WGS sequence"/>
</dbReference>
<dbReference type="RefSeq" id="WP_248670277.1">
    <property type="nucleotide sequence ID" value="NZ_JALPRX010000231.1"/>
</dbReference>
<name>A0A9X1YLP8_9PROT</name>
<accession>A0A9X1YLP8</accession>